<keyword evidence="2" id="KW-1185">Reference proteome</keyword>
<dbReference type="Proteomes" id="UP000507470">
    <property type="component" value="Unassembled WGS sequence"/>
</dbReference>
<dbReference type="AlphaFoldDB" id="A0A6J8AL32"/>
<accession>A0A6J8AL32</accession>
<protein>
    <recommendedName>
        <fullName evidence="3">Fibrinogen C-terminal domain-containing protein</fullName>
    </recommendedName>
</protein>
<evidence type="ECO:0008006" key="3">
    <source>
        <dbReference type="Google" id="ProtNLM"/>
    </source>
</evidence>
<name>A0A6J8AL32_MYTCO</name>
<sequence>MISDCPGRYNEDEYGCTYSVKQTSCEQWWIIGARSNGMYFIDQGTEDTYSVYCEFNDKGNTLLISTFFFYNYVGTSSGHNVSSSYHYNKVGFPKDMIKRVMKKKKYQCSQHVKVTCYFHDALSSDFSRTYQEYFGEAYNERQVLERYLILTNKVPPFSKS</sequence>
<gene>
    <name evidence="1" type="ORF">MCOR_8988</name>
</gene>
<evidence type="ECO:0000313" key="2">
    <source>
        <dbReference type="Proteomes" id="UP000507470"/>
    </source>
</evidence>
<evidence type="ECO:0000313" key="1">
    <source>
        <dbReference type="EMBL" id="CAC5369998.1"/>
    </source>
</evidence>
<proteinExistence type="predicted"/>
<dbReference type="EMBL" id="CACVKT020001643">
    <property type="protein sequence ID" value="CAC5369998.1"/>
    <property type="molecule type" value="Genomic_DNA"/>
</dbReference>
<dbReference type="OrthoDB" id="10538763at2759"/>
<reference evidence="1 2" key="1">
    <citation type="submission" date="2020-06" db="EMBL/GenBank/DDBJ databases">
        <authorList>
            <person name="Li R."/>
            <person name="Bekaert M."/>
        </authorList>
    </citation>
    <scope>NUCLEOTIDE SEQUENCE [LARGE SCALE GENOMIC DNA]</scope>
    <source>
        <strain evidence="2">wild</strain>
    </source>
</reference>
<organism evidence="1 2">
    <name type="scientific">Mytilus coruscus</name>
    <name type="common">Sea mussel</name>
    <dbReference type="NCBI Taxonomy" id="42192"/>
    <lineage>
        <taxon>Eukaryota</taxon>
        <taxon>Metazoa</taxon>
        <taxon>Spiralia</taxon>
        <taxon>Lophotrochozoa</taxon>
        <taxon>Mollusca</taxon>
        <taxon>Bivalvia</taxon>
        <taxon>Autobranchia</taxon>
        <taxon>Pteriomorphia</taxon>
        <taxon>Mytilida</taxon>
        <taxon>Mytiloidea</taxon>
        <taxon>Mytilidae</taxon>
        <taxon>Mytilinae</taxon>
        <taxon>Mytilus</taxon>
    </lineage>
</organism>